<dbReference type="EMBL" id="AYZH01000030">
    <property type="protein sequence ID" value="KRN01218.1"/>
    <property type="molecule type" value="Genomic_DNA"/>
</dbReference>
<keyword evidence="3" id="KW-1185">Reference proteome</keyword>
<evidence type="ECO:0000256" key="1">
    <source>
        <dbReference type="SAM" id="Phobius"/>
    </source>
</evidence>
<sequence length="90" mass="10544">MSFDRWIELITLALAVVAGIYAALMVIMKPFTDRLQDIARSMEHSSQRIERLFNLQNTLREDLITSRSEHKVINERLDNVENDVRELKSK</sequence>
<keyword evidence="1" id="KW-0472">Membrane</keyword>
<organism evidence="2 3">
    <name type="scientific">Levilactobacillus senmaizukei DSM 21775 = NBRC 103853</name>
    <dbReference type="NCBI Taxonomy" id="1423803"/>
    <lineage>
        <taxon>Bacteria</taxon>
        <taxon>Bacillati</taxon>
        <taxon>Bacillota</taxon>
        <taxon>Bacilli</taxon>
        <taxon>Lactobacillales</taxon>
        <taxon>Lactobacillaceae</taxon>
        <taxon>Levilactobacillus</taxon>
    </lineage>
</organism>
<evidence type="ECO:0000313" key="3">
    <source>
        <dbReference type="Proteomes" id="UP000051589"/>
    </source>
</evidence>
<reference evidence="2 3" key="1">
    <citation type="journal article" date="2015" name="Genome Announc.">
        <title>Expanding the biotechnology potential of lactobacilli through comparative genomics of 213 strains and associated genera.</title>
        <authorList>
            <person name="Sun Z."/>
            <person name="Harris H.M."/>
            <person name="McCann A."/>
            <person name="Guo C."/>
            <person name="Argimon S."/>
            <person name="Zhang W."/>
            <person name="Yang X."/>
            <person name="Jeffery I.B."/>
            <person name="Cooney J.C."/>
            <person name="Kagawa T.F."/>
            <person name="Liu W."/>
            <person name="Song Y."/>
            <person name="Salvetti E."/>
            <person name="Wrobel A."/>
            <person name="Rasinkangas P."/>
            <person name="Parkhill J."/>
            <person name="Rea M.C."/>
            <person name="O'Sullivan O."/>
            <person name="Ritari J."/>
            <person name="Douillard F.P."/>
            <person name="Paul Ross R."/>
            <person name="Yang R."/>
            <person name="Briner A.E."/>
            <person name="Felis G.E."/>
            <person name="de Vos W.M."/>
            <person name="Barrangou R."/>
            <person name="Klaenhammer T.R."/>
            <person name="Caufield P.W."/>
            <person name="Cui Y."/>
            <person name="Zhang H."/>
            <person name="O'Toole P.W."/>
        </authorList>
    </citation>
    <scope>NUCLEOTIDE SEQUENCE [LARGE SCALE GENOMIC DNA]</scope>
    <source>
        <strain evidence="2 3">DSM 21775</strain>
    </source>
</reference>
<dbReference type="RefSeq" id="WP_061777262.1">
    <property type="nucleotide sequence ID" value="NZ_AYZH01000030.1"/>
</dbReference>
<feature type="transmembrane region" description="Helical" evidence="1">
    <location>
        <begin position="6"/>
        <end position="27"/>
    </location>
</feature>
<proteinExistence type="predicted"/>
<keyword evidence="1" id="KW-1133">Transmembrane helix</keyword>
<dbReference type="OrthoDB" id="2296608at2"/>
<name>A0A0R2DBM2_9LACO</name>
<keyword evidence="1" id="KW-0812">Transmembrane</keyword>
<dbReference type="Proteomes" id="UP000051589">
    <property type="component" value="Unassembled WGS sequence"/>
</dbReference>
<comment type="caution">
    <text evidence="2">The sequence shown here is derived from an EMBL/GenBank/DDBJ whole genome shotgun (WGS) entry which is preliminary data.</text>
</comment>
<dbReference type="PATRIC" id="fig|1423803.3.peg.1392"/>
<dbReference type="STRING" id="1423803.FD13_GL001357"/>
<dbReference type="AlphaFoldDB" id="A0A0R2DBM2"/>
<evidence type="ECO:0000313" key="2">
    <source>
        <dbReference type="EMBL" id="KRN01218.1"/>
    </source>
</evidence>
<accession>A0A0R2DBM2</accession>
<protein>
    <submittedName>
        <fullName evidence="2">Uncharacterized protein</fullName>
    </submittedName>
</protein>
<gene>
    <name evidence="2" type="ORF">FD13_GL001357</name>
</gene>